<evidence type="ECO:0000313" key="2">
    <source>
        <dbReference type="EMBL" id="CAA9219937.1"/>
    </source>
</evidence>
<feature type="compositionally biased region" description="Basic residues" evidence="1">
    <location>
        <begin position="50"/>
        <end position="67"/>
    </location>
</feature>
<dbReference type="EMBL" id="CADCTC010000027">
    <property type="protein sequence ID" value="CAA9219937.1"/>
    <property type="molecule type" value="Genomic_DNA"/>
</dbReference>
<reference evidence="2" key="1">
    <citation type="submission" date="2020-02" db="EMBL/GenBank/DDBJ databases">
        <authorList>
            <person name="Meier V. D."/>
        </authorList>
    </citation>
    <scope>NUCLEOTIDE SEQUENCE</scope>
    <source>
        <strain evidence="2">AVDCRST_MAG77</strain>
    </source>
</reference>
<feature type="region of interest" description="Disordered" evidence="1">
    <location>
        <begin position="38"/>
        <end position="127"/>
    </location>
</feature>
<feature type="non-terminal residue" evidence="2">
    <location>
        <position position="1"/>
    </location>
</feature>
<gene>
    <name evidence="2" type="ORF">AVDCRST_MAG77-423</name>
</gene>
<protein>
    <submittedName>
        <fullName evidence="2">Uncharacterized protein</fullName>
    </submittedName>
</protein>
<organism evidence="2">
    <name type="scientific">uncultured Chloroflexota bacterium</name>
    <dbReference type="NCBI Taxonomy" id="166587"/>
    <lineage>
        <taxon>Bacteria</taxon>
        <taxon>Bacillati</taxon>
        <taxon>Chloroflexota</taxon>
        <taxon>environmental samples</taxon>
    </lineage>
</organism>
<name>A0A6J4HAV9_9CHLR</name>
<evidence type="ECO:0000256" key="1">
    <source>
        <dbReference type="SAM" id="MobiDB-lite"/>
    </source>
</evidence>
<proteinExistence type="predicted"/>
<accession>A0A6J4HAV9</accession>
<feature type="non-terminal residue" evidence="2">
    <location>
        <position position="127"/>
    </location>
</feature>
<dbReference type="AlphaFoldDB" id="A0A6J4HAV9"/>
<feature type="compositionally biased region" description="Pro residues" evidence="1">
    <location>
        <begin position="79"/>
        <end position="92"/>
    </location>
</feature>
<feature type="compositionally biased region" description="Low complexity" evidence="1">
    <location>
        <begin position="68"/>
        <end position="78"/>
    </location>
</feature>
<sequence>ARARARHSRRLSPRRPLRRHSRWCWRCSRHVRGCLRRRYRRAGRAGPDRRARRAARRLHHAAWRRPAAHAYRPSAHPGHPAPPGSPPSPRCPIRPGRRLARLTPDCSFRRDPPDAPRSGARPPLQQL</sequence>